<proteinExistence type="predicted"/>
<evidence type="ECO:0000313" key="2">
    <source>
        <dbReference type="Proteomes" id="UP001516400"/>
    </source>
</evidence>
<sequence length="72" mass="8209">MSDCETKISQVIGIHVQFHTATAVRFKPRGNKLTPRNEKLHIAAYSSRSVSIDELFAQREVELSKIKWAIIL</sequence>
<protein>
    <submittedName>
        <fullName evidence="1">Uncharacterized protein</fullName>
    </submittedName>
</protein>
<accession>A0ABD2NGM2</accession>
<comment type="caution">
    <text evidence="1">The sequence shown here is derived from an EMBL/GenBank/DDBJ whole genome shotgun (WGS) entry which is preliminary data.</text>
</comment>
<evidence type="ECO:0000313" key="1">
    <source>
        <dbReference type="EMBL" id="KAL3277861.1"/>
    </source>
</evidence>
<name>A0ABD2NGM2_9CUCU</name>
<gene>
    <name evidence="1" type="ORF">HHI36_013202</name>
</gene>
<dbReference type="Proteomes" id="UP001516400">
    <property type="component" value="Unassembled WGS sequence"/>
</dbReference>
<dbReference type="EMBL" id="JABFTP020000103">
    <property type="protein sequence ID" value="KAL3277861.1"/>
    <property type="molecule type" value="Genomic_DNA"/>
</dbReference>
<organism evidence="1 2">
    <name type="scientific">Cryptolaemus montrouzieri</name>
    <dbReference type="NCBI Taxonomy" id="559131"/>
    <lineage>
        <taxon>Eukaryota</taxon>
        <taxon>Metazoa</taxon>
        <taxon>Ecdysozoa</taxon>
        <taxon>Arthropoda</taxon>
        <taxon>Hexapoda</taxon>
        <taxon>Insecta</taxon>
        <taxon>Pterygota</taxon>
        <taxon>Neoptera</taxon>
        <taxon>Endopterygota</taxon>
        <taxon>Coleoptera</taxon>
        <taxon>Polyphaga</taxon>
        <taxon>Cucujiformia</taxon>
        <taxon>Coccinelloidea</taxon>
        <taxon>Coccinellidae</taxon>
        <taxon>Scymninae</taxon>
        <taxon>Scymnini</taxon>
        <taxon>Cryptolaemus</taxon>
    </lineage>
</organism>
<feature type="non-terminal residue" evidence="1">
    <location>
        <position position="72"/>
    </location>
</feature>
<reference evidence="1 2" key="1">
    <citation type="journal article" date="2021" name="BMC Biol.">
        <title>Horizontally acquired antibacterial genes associated with adaptive radiation of ladybird beetles.</title>
        <authorList>
            <person name="Li H.S."/>
            <person name="Tang X.F."/>
            <person name="Huang Y.H."/>
            <person name="Xu Z.Y."/>
            <person name="Chen M.L."/>
            <person name="Du X.Y."/>
            <person name="Qiu B.Y."/>
            <person name="Chen P.T."/>
            <person name="Zhang W."/>
            <person name="Slipinski A."/>
            <person name="Escalona H.E."/>
            <person name="Waterhouse R.M."/>
            <person name="Zwick A."/>
            <person name="Pang H."/>
        </authorList>
    </citation>
    <scope>NUCLEOTIDE SEQUENCE [LARGE SCALE GENOMIC DNA]</scope>
    <source>
        <strain evidence="1">SYSU2018</strain>
    </source>
</reference>
<keyword evidence="2" id="KW-1185">Reference proteome</keyword>
<dbReference type="AlphaFoldDB" id="A0ABD2NGM2"/>